<protein>
    <submittedName>
        <fullName evidence="1">Uncharacterized protein</fullName>
    </submittedName>
</protein>
<organism evidence="1">
    <name type="scientific">Arundo donax</name>
    <name type="common">Giant reed</name>
    <name type="synonym">Donax arundinaceus</name>
    <dbReference type="NCBI Taxonomy" id="35708"/>
    <lineage>
        <taxon>Eukaryota</taxon>
        <taxon>Viridiplantae</taxon>
        <taxon>Streptophyta</taxon>
        <taxon>Embryophyta</taxon>
        <taxon>Tracheophyta</taxon>
        <taxon>Spermatophyta</taxon>
        <taxon>Magnoliopsida</taxon>
        <taxon>Liliopsida</taxon>
        <taxon>Poales</taxon>
        <taxon>Poaceae</taxon>
        <taxon>PACMAD clade</taxon>
        <taxon>Arundinoideae</taxon>
        <taxon>Arundineae</taxon>
        <taxon>Arundo</taxon>
    </lineage>
</organism>
<name>A0A0A8XSY1_ARUDO</name>
<reference evidence="1" key="1">
    <citation type="submission" date="2014-09" db="EMBL/GenBank/DDBJ databases">
        <authorList>
            <person name="Magalhaes I.L.F."/>
            <person name="Oliveira U."/>
            <person name="Santos F.R."/>
            <person name="Vidigal T.H.D.A."/>
            <person name="Brescovit A.D."/>
            <person name="Santos A.J."/>
        </authorList>
    </citation>
    <scope>NUCLEOTIDE SEQUENCE</scope>
    <source>
        <tissue evidence="1">Shoot tissue taken approximately 20 cm above the soil surface</tissue>
    </source>
</reference>
<sequence length="52" mass="5738">MNSYFSERVGAIGIIYSCFCAIVSSDVVCVVHSVNYQCRILIQLYNSSSAIL</sequence>
<evidence type="ECO:0000313" key="1">
    <source>
        <dbReference type="EMBL" id="JAD15770.1"/>
    </source>
</evidence>
<dbReference type="EMBL" id="GBRH01282125">
    <property type="protein sequence ID" value="JAD15770.1"/>
    <property type="molecule type" value="Transcribed_RNA"/>
</dbReference>
<reference evidence="1" key="2">
    <citation type="journal article" date="2015" name="Data Brief">
        <title>Shoot transcriptome of the giant reed, Arundo donax.</title>
        <authorList>
            <person name="Barrero R.A."/>
            <person name="Guerrero F.D."/>
            <person name="Moolhuijzen P."/>
            <person name="Goolsby J.A."/>
            <person name="Tidwell J."/>
            <person name="Bellgard S.E."/>
            <person name="Bellgard M.I."/>
        </authorList>
    </citation>
    <scope>NUCLEOTIDE SEQUENCE</scope>
    <source>
        <tissue evidence="1">Shoot tissue taken approximately 20 cm above the soil surface</tissue>
    </source>
</reference>
<proteinExistence type="predicted"/>
<dbReference type="AlphaFoldDB" id="A0A0A8XSY1"/>
<accession>A0A0A8XSY1</accession>